<feature type="compositionally biased region" description="Low complexity" evidence="1">
    <location>
        <begin position="193"/>
        <end position="213"/>
    </location>
</feature>
<keyword evidence="3" id="KW-1185">Reference proteome</keyword>
<feature type="compositionally biased region" description="Pro residues" evidence="1">
    <location>
        <begin position="167"/>
        <end position="182"/>
    </location>
</feature>
<dbReference type="EMBL" id="PGGS01000001">
    <property type="protein sequence ID" value="PNH13005.1"/>
    <property type="molecule type" value="Genomic_DNA"/>
</dbReference>
<feature type="region of interest" description="Disordered" evidence="1">
    <location>
        <begin position="1"/>
        <end position="92"/>
    </location>
</feature>
<sequence>MSSQFGLASPRRSPRTVHDPASPAAGALRVPAALRYRGGLPPSSPQRPAPLPLQQTSQAHGVEYPRGGAVRPSASSYAARQGYTDDHTARQEDEDHSSLQVILLLTLSVVLLTLPWVVDHPITLLFPLALLVLPITSGAVRSLFGEGFSLLVSGARWFWRHRTQSPQAPPRAPRPQPAPAPAQPAFHPTHTMAPWQQQQQQQAMNPQGQPPAAYAYEPWRASPSPLPHRPQLHPQRQHAPTPAGARAASPGARPQGSYQWSQRQQQAPLRAAAPLAPQILGPFCRLPLPGPELDTPDLDFESDSDMEVLGDRAQSPFSSFAQQHQQQNQHQQHQQQHSECTVYNWDEPTECTHRKGPKSLADLLSNGV</sequence>
<accession>A0A2J8AKH1</accession>
<feature type="region of interest" description="Disordered" evidence="1">
    <location>
        <begin position="163"/>
        <end position="270"/>
    </location>
</feature>
<evidence type="ECO:0000313" key="3">
    <source>
        <dbReference type="Proteomes" id="UP000236333"/>
    </source>
</evidence>
<comment type="caution">
    <text evidence="2">The sequence shown here is derived from an EMBL/GenBank/DDBJ whole genome shotgun (WGS) entry which is preliminary data.</text>
</comment>
<evidence type="ECO:0000256" key="1">
    <source>
        <dbReference type="SAM" id="MobiDB-lite"/>
    </source>
</evidence>
<feature type="compositionally biased region" description="Low complexity" evidence="1">
    <location>
        <begin position="239"/>
        <end position="270"/>
    </location>
</feature>
<protein>
    <submittedName>
        <fullName evidence="2">Uncharacterized protein</fullName>
    </submittedName>
</protein>
<evidence type="ECO:0000313" key="2">
    <source>
        <dbReference type="EMBL" id="PNH13005.1"/>
    </source>
</evidence>
<feature type="compositionally biased region" description="Pro residues" evidence="1">
    <location>
        <begin position="42"/>
        <end position="51"/>
    </location>
</feature>
<organism evidence="2 3">
    <name type="scientific">Tetrabaena socialis</name>
    <dbReference type="NCBI Taxonomy" id="47790"/>
    <lineage>
        <taxon>Eukaryota</taxon>
        <taxon>Viridiplantae</taxon>
        <taxon>Chlorophyta</taxon>
        <taxon>core chlorophytes</taxon>
        <taxon>Chlorophyceae</taxon>
        <taxon>CS clade</taxon>
        <taxon>Chlamydomonadales</taxon>
        <taxon>Tetrabaenaceae</taxon>
        <taxon>Tetrabaena</taxon>
    </lineage>
</organism>
<reference evidence="2 3" key="1">
    <citation type="journal article" date="2017" name="Mol. Biol. Evol.">
        <title>The 4-celled Tetrabaena socialis nuclear genome reveals the essential components for genetic control of cell number at the origin of multicellularity in the volvocine lineage.</title>
        <authorList>
            <person name="Featherston J."/>
            <person name="Arakaki Y."/>
            <person name="Hanschen E.R."/>
            <person name="Ferris P.J."/>
            <person name="Michod R.E."/>
            <person name="Olson B.J.S.C."/>
            <person name="Nozaki H."/>
            <person name="Durand P.M."/>
        </authorList>
    </citation>
    <scope>NUCLEOTIDE SEQUENCE [LARGE SCALE GENOMIC DNA]</scope>
    <source>
        <strain evidence="2 3">NIES-571</strain>
    </source>
</reference>
<feature type="compositionally biased region" description="Basic and acidic residues" evidence="1">
    <location>
        <begin position="83"/>
        <end position="92"/>
    </location>
</feature>
<dbReference type="Proteomes" id="UP000236333">
    <property type="component" value="Unassembled WGS sequence"/>
</dbReference>
<dbReference type="OrthoDB" id="547686at2759"/>
<gene>
    <name evidence="2" type="ORF">TSOC_000007</name>
</gene>
<proteinExistence type="predicted"/>
<name>A0A2J8AKH1_9CHLO</name>
<dbReference type="AlphaFoldDB" id="A0A2J8AKH1"/>